<dbReference type="RefSeq" id="WP_093515221.1">
    <property type="nucleotide sequence ID" value="NZ_FOIJ01000001.1"/>
</dbReference>
<evidence type="ECO:0000256" key="1">
    <source>
        <dbReference type="SAM" id="SignalP"/>
    </source>
</evidence>
<accession>A0A1H9ZKU8</accession>
<evidence type="ECO:0000313" key="2">
    <source>
        <dbReference type="EMBL" id="SES81421.1"/>
    </source>
</evidence>
<keyword evidence="3" id="KW-1185">Reference proteome</keyword>
<name>A0A1H9ZKU8_9BACT</name>
<evidence type="ECO:0008006" key="4">
    <source>
        <dbReference type="Google" id="ProtNLM"/>
    </source>
</evidence>
<feature type="chain" id="PRO_5011721116" description="META domain-containing protein" evidence="1">
    <location>
        <begin position="22"/>
        <end position="262"/>
    </location>
</feature>
<sequence length="262" mass="28389">MHSLLASFCLCALLLPSAVRAAQDPLATGQGEHAAQVIGWSDDEKRFAVRLYARAPPASPQLEREPETCEGYVNSEGHPFRGSLTVLAYEGGRLLSSFPIQEAGPCTPLTQAQERLNAALKRLEALGIRMGPPAKELLFTPEIGGLRVEDGPQAPYTLEYAERIVPQPSKPKQSLQRGSLEQELSVLKEGTRTKVLSRRTSYEYSAAAAGYWRPGLDRIFLSPSGRTLVVMGAERVGNLSGGRKALRLLGVLAWSGGQLKPL</sequence>
<proteinExistence type="predicted"/>
<dbReference type="EMBL" id="FOIJ01000001">
    <property type="protein sequence ID" value="SES81421.1"/>
    <property type="molecule type" value="Genomic_DNA"/>
</dbReference>
<dbReference type="AlphaFoldDB" id="A0A1H9ZKU8"/>
<reference evidence="3" key="1">
    <citation type="submission" date="2016-10" db="EMBL/GenBank/DDBJ databases">
        <authorList>
            <person name="Varghese N."/>
            <person name="Submissions S."/>
        </authorList>
    </citation>
    <scope>NUCLEOTIDE SEQUENCE [LARGE SCALE GENOMIC DNA]</scope>
    <source>
        <strain evidence="3">DSM 16858</strain>
    </source>
</reference>
<evidence type="ECO:0000313" key="3">
    <source>
        <dbReference type="Proteomes" id="UP000199181"/>
    </source>
</evidence>
<dbReference type="Proteomes" id="UP000199181">
    <property type="component" value="Unassembled WGS sequence"/>
</dbReference>
<feature type="signal peptide" evidence="1">
    <location>
        <begin position="1"/>
        <end position="21"/>
    </location>
</feature>
<gene>
    <name evidence="2" type="ORF">SAMN05443639_101314</name>
</gene>
<protein>
    <recommendedName>
        <fullName evidence="4">META domain-containing protein</fullName>
    </recommendedName>
</protein>
<keyword evidence="1" id="KW-0732">Signal</keyword>
<organism evidence="2 3">
    <name type="scientific">Stigmatella erecta</name>
    <dbReference type="NCBI Taxonomy" id="83460"/>
    <lineage>
        <taxon>Bacteria</taxon>
        <taxon>Pseudomonadati</taxon>
        <taxon>Myxococcota</taxon>
        <taxon>Myxococcia</taxon>
        <taxon>Myxococcales</taxon>
        <taxon>Cystobacterineae</taxon>
        <taxon>Archangiaceae</taxon>
        <taxon>Stigmatella</taxon>
    </lineage>
</organism>